<dbReference type="EMBL" id="MU005783">
    <property type="protein sequence ID" value="KAF2704182.1"/>
    <property type="molecule type" value="Genomic_DNA"/>
</dbReference>
<dbReference type="InterPro" id="IPR000210">
    <property type="entry name" value="BTB/POZ_dom"/>
</dbReference>
<name>A0A6G1JV83_9PLEO</name>
<organism evidence="2 3">
    <name type="scientific">Pleomassaria siparia CBS 279.74</name>
    <dbReference type="NCBI Taxonomy" id="1314801"/>
    <lineage>
        <taxon>Eukaryota</taxon>
        <taxon>Fungi</taxon>
        <taxon>Dikarya</taxon>
        <taxon>Ascomycota</taxon>
        <taxon>Pezizomycotina</taxon>
        <taxon>Dothideomycetes</taxon>
        <taxon>Pleosporomycetidae</taxon>
        <taxon>Pleosporales</taxon>
        <taxon>Pleomassariaceae</taxon>
        <taxon>Pleomassaria</taxon>
    </lineage>
</organism>
<feature type="domain" description="BTB" evidence="1">
    <location>
        <begin position="22"/>
        <end position="93"/>
    </location>
</feature>
<evidence type="ECO:0000313" key="2">
    <source>
        <dbReference type="EMBL" id="KAF2704182.1"/>
    </source>
</evidence>
<proteinExistence type="predicted"/>
<protein>
    <recommendedName>
        <fullName evidence="1">BTB domain-containing protein</fullName>
    </recommendedName>
</protein>
<dbReference type="PROSITE" id="PS50097">
    <property type="entry name" value="BTB"/>
    <property type="match status" value="1"/>
</dbReference>
<evidence type="ECO:0000313" key="3">
    <source>
        <dbReference type="Proteomes" id="UP000799428"/>
    </source>
</evidence>
<dbReference type="InterPro" id="IPR011333">
    <property type="entry name" value="SKP1/BTB/POZ_sf"/>
</dbReference>
<dbReference type="CDD" id="cd18186">
    <property type="entry name" value="BTB_POZ_ZBTB_KLHL-like"/>
    <property type="match status" value="1"/>
</dbReference>
<dbReference type="PANTHER" id="PTHR47843">
    <property type="entry name" value="BTB DOMAIN-CONTAINING PROTEIN-RELATED"/>
    <property type="match status" value="1"/>
</dbReference>
<accession>A0A6G1JV83</accession>
<gene>
    <name evidence="2" type="ORF">K504DRAFT_494945</name>
</gene>
<reference evidence="2" key="1">
    <citation type="journal article" date="2020" name="Stud. Mycol.">
        <title>101 Dothideomycetes genomes: a test case for predicting lifestyles and emergence of pathogens.</title>
        <authorList>
            <person name="Haridas S."/>
            <person name="Albert R."/>
            <person name="Binder M."/>
            <person name="Bloem J."/>
            <person name="Labutti K."/>
            <person name="Salamov A."/>
            <person name="Andreopoulos B."/>
            <person name="Baker S."/>
            <person name="Barry K."/>
            <person name="Bills G."/>
            <person name="Bluhm B."/>
            <person name="Cannon C."/>
            <person name="Castanera R."/>
            <person name="Culley D."/>
            <person name="Daum C."/>
            <person name="Ezra D."/>
            <person name="Gonzalez J."/>
            <person name="Henrissat B."/>
            <person name="Kuo A."/>
            <person name="Liang C."/>
            <person name="Lipzen A."/>
            <person name="Lutzoni F."/>
            <person name="Magnuson J."/>
            <person name="Mondo S."/>
            <person name="Nolan M."/>
            <person name="Ohm R."/>
            <person name="Pangilinan J."/>
            <person name="Park H.-J."/>
            <person name="Ramirez L."/>
            <person name="Alfaro M."/>
            <person name="Sun H."/>
            <person name="Tritt A."/>
            <person name="Yoshinaga Y."/>
            <person name="Zwiers L.-H."/>
            <person name="Turgeon B."/>
            <person name="Goodwin S."/>
            <person name="Spatafora J."/>
            <person name="Crous P."/>
            <person name="Grigoriev I."/>
        </authorList>
    </citation>
    <scope>NUCLEOTIDE SEQUENCE</scope>
    <source>
        <strain evidence="2">CBS 279.74</strain>
    </source>
</reference>
<dbReference type="SUPFAM" id="SSF54695">
    <property type="entry name" value="POZ domain"/>
    <property type="match status" value="1"/>
</dbReference>
<evidence type="ECO:0000259" key="1">
    <source>
        <dbReference type="PROSITE" id="PS50097"/>
    </source>
</evidence>
<keyword evidence="3" id="KW-1185">Reference proteome</keyword>
<dbReference type="Proteomes" id="UP000799428">
    <property type="component" value="Unassembled WGS sequence"/>
</dbReference>
<dbReference type="Pfam" id="PF00651">
    <property type="entry name" value="BTB"/>
    <property type="match status" value="1"/>
</dbReference>
<dbReference type="Gene3D" id="3.30.710.10">
    <property type="entry name" value="Potassium Channel Kv1.1, Chain A"/>
    <property type="match status" value="1"/>
</dbReference>
<dbReference type="AlphaFoldDB" id="A0A6G1JV83"/>
<dbReference type="PANTHER" id="PTHR47843:SF2">
    <property type="entry name" value="BTB DOMAIN-CONTAINING PROTEIN"/>
    <property type="match status" value="1"/>
</dbReference>
<dbReference type="OrthoDB" id="1022638at2759"/>
<sequence length="231" mass="26262">MATSSEVRIIKKTPYTVDISGQIIKVCVGDGDQKKTFLVHESVICPRSEFFRRAMQGSWKEAEDHTINLMDEKPDIFQLYTQLLYTNSIPIELNSGRPGKKVHVCPPLSQLYVLADKLMDNTAKDHVLETLLLELRKTKKTHPGVSVINIIYENTPGPCPARRIMADLWVDRVQGSIWITKHKSQTFHPDFILDIALGMLDRRFVPKEKLTETCHAQEYRETGPGTGTDTK</sequence>